<evidence type="ECO:0000256" key="10">
    <source>
        <dbReference type="ARBA" id="ARBA00023002"/>
    </source>
</evidence>
<evidence type="ECO:0000256" key="5">
    <source>
        <dbReference type="ARBA" id="ARBA00021413"/>
    </source>
</evidence>
<dbReference type="Pfam" id="PF03807">
    <property type="entry name" value="F420_oxidored"/>
    <property type="match status" value="1"/>
</dbReference>
<keyword evidence="17" id="KW-1185">Reference proteome</keyword>
<evidence type="ECO:0000256" key="1">
    <source>
        <dbReference type="ARBA" id="ARBA00004496"/>
    </source>
</evidence>
<feature type="domain" description="Pyrroline-5-carboxylate reductase catalytic N-terminal" evidence="14">
    <location>
        <begin position="12"/>
        <end position="110"/>
    </location>
</feature>
<feature type="binding site" evidence="13">
    <location>
        <position position="64"/>
    </location>
    <ligand>
        <name>NADPH</name>
        <dbReference type="ChEBI" id="CHEBI:57783"/>
    </ligand>
</feature>
<dbReference type="GO" id="GO:0004735">
    <property type="term" value="F:pyrroline-5-carboxylate reductase activity"/>
    <property type="evidence" value="ECO:0007669"/>
    <property type="project" value="UniProtKB-EC"/>
</dbReference>
<protein>
    <recommendedName>
        <fullName evidence="5">Pyrroline-5-carboxylate reductase</fullName>
        <ecNumber evidence="4">1.5.1.2</ecNumber>
    </recommendedName>
</protein>
<evidence type="ECO:0000256" key="12">
    <source>
        <dbReference type="ARBA" id="ARBA00052690"/>
    </source>
</evidence>
<dbReference type="Gene3D" id="3.40.50.720">
    <property type="entry name" value="NAD(P)-binding Rossmann-like Domain"/>
    <property type="match status" value="1"/>
</dbReference>
<dbReference type="InterPro" id="IPR029036">
    <property type="entry name" value="P5CR_dimer"/>
</dbReference>
<dbReference type="GO" id="GO:0055129">
    <property type="term" value="P:L-proline biosynthetic process"/>
    <property type="evidence" value="ECO:0007669"/>
    <property type="project" value="TreeGrafter"/>
</dbReference>
<comment type="similarity">
    <text evidence="3">Belongs to the pyrroline-5-carboxylate reductase family.</text>
</comment>
<dbReference type="NCBIfam" id="TIGR00112">
    <property type="entry name" value="proC"/>
    <property type="match status" value="1"/>
</dbReference>
<evidence type="ECO:0000313" key="17">
    <source>
        <dbReference type="Proteomes" id="UP001162162"/>
    </source>
</evidence>
<accession>A0AAV8YI66</accession>
<evidence type="ECO:0000256" key="13">
    <source>
        <dbReference type="PIRSR" id="PIRSR000193-1"/>
    </source>
</evidence>
<dbReference type="HAMAP" id="MF_01925">
    <property type="entry name" value="P5C_reductase"/>
    <property type="match status" value="1"/>
</dbReference>
<feature type="domain" description="Pyrroline-5-carboxylate reductase dimerisation" evidence="15">
    <location>
        <begin position="175"/>
        <end position="276"/>
    </location>
</feature>
<keyword evidence="6" id="KW-0963">Cytoplasm</keyword>
<evidence type="ECO:0000256" key="8">
    <source>
        <dbReference type="ARBA" id="ARBA00022650"/>
    </source>
</evidence>
<evidence type="ECO:0000259" key="14">
    <source>
        <dbReference type="Pfam" id="PF03807"/>
    </source>
</evidence>
<dbReference type="GO" id="GO:0005737">
    <property type="term" value="C:cytoplasm"/>
    <property type="evidence" value="ECO:0007669"/>
    <property type="project" value="UniProtKB-SubCell"/>
</dbReference>
<dbReference type="FunFam" id="3.40.50.720:FF:000190">
    <property type="entry name" value="Pyrroline-5-carboxylate reductase"/>
    <property type="match status" value="1"/>
</dbReference>
<sequence>MQEPNLRFINEKIGFIGGGNMARAICEGIVRKGLVKYSQVYVSGPHIENLAYWKEKGASITTENGQIVEEADVIILAVKPHILPTAIANMYDTLPQMPQRSKLFVSVLAGIPMQQLENVLCSLEGCRIVRVMPNTPMMVGEGCTVFSPGQRATERDIQIVKSILSVSGICRQVPESLIDAVGALSGSGPAFVYLMIEALADGGVKMGIPRTMSVEFAVQTVLGAAKMVKETGKHTGELKDEVCSPGGTTITGIHALEKGGVRAAIMDAVEAAAKKGSGTRREETWIKDVN</sequence>
<comment type="subcellular location">
    <subcellularLocation>
        <location evidence="1">Cytoplasm</location>
    </subcellularLocation>
</comment>
<evidence type="ECO:0000256" key="9">
    <source>
        <dbReference type="ARBA" id="ARBA00022857"/>
    </source>
</evidence>
<dbReference type="InterPro" id="IPR028939">
    <property type="entry name" value="P5C_Rdtase_cat_N"/>
</dbReference>
<dbReference type="PANTHER" id="PTHR11645:SF69">
    <property type="entry name" value="PYRROLINE-5-CARBOXYLATE REDUCTASE"/>
    <property type="match status" value="1"/>
</dbReference>
<reference evidence="16" key="1">
    <citation type="journal article" date="2023" name="Insect Mol. Biol.">
        <title>Genome sequencing provides insights into the evolution of gene families encoding plant cell wall-degrading enzymes in longhorned beetles.</title>
        <authorList>
            <person name="Shin N.R."/>
            <person name="Okamura Y."/>
            <person name="Kirsch R."/>
            <person name="Pauchet Y."/>
        </authorList>
    </citation>
    <scope>NUCLEOTIDE SEQUENCE</scope>
    <source>
        <strain evidence="16">AMC_N1</strain>
    </source>
</reference>
<evidence type="ECO:0000256" key="6">
    <source>
        <dbReference type="ARBA" id="ARBA00022490"/>
    </source>
</evidence>
<dbReference type="InterPro" id="IPR036291">
    <property type="entry name" value="NAD(P)-bd_dom_sf"/>
</dbReference>
<dbReference type="SUPFAM" id="SSF51735">
    <property type="entry name" value="NAD(P)-binding Rossmann-fold domains"/>
    <property type="match status" value="1"/>
</dbReference>
<evidence type="ECO:0000313" key="16">
    <source>
        <dbReference type="EMBL" id="KAJ8951514.1"/>
    </source>
</evidence>
<dbReference type="InterPro" id="IPR000304">
    <property type="entry name" value="Pyrroline-COOH_reductase"/>
</dbReference>
<evidence type="ECO:0000256" key="4">
    <source>
        <dbReference type="ARBA" id="ARBA00012855"/>
    </source>
</evidence>
<evidence type="ECO:0000256" key="11">
    <source>
        <dbReference type="ARBA" id="ARBA00050547"/>
    </source>
</evidence>
<dbReference type="SUPFAM" id="SSF48179">
    <property type="entry name" value="6-phosphogluconate dehydrogenase C-terminal domain-like"/>
    <property type="match status" value="1"/>
</dbReference>
<comment type="caution">
    <text evidence="16">The sequence shown here is derived from an EMBL/GenBank/DDBJ whole genome shotgun (WGS) entry which is preliminary data.</text>
</comment>
<organism evidence="16 17">
    <name type="scientific">Aromia moschata</name>
    <dbReference type="NCBI Taxonomy" id="1265417"/>
    <lineage>
        <taxon>Eukaryota</taxon>
        <taxon>Metazoa</taxon>
        <taxon>Ecdysozoa</taxon>
        <taxon>Arthropoda</taxon>
        <taxon>Hexapoda</taxon>
        <taxon>Insecta</taxon>
        <taxon>Pterygota</taxon>
        <taxon>Neoptera</taxon>
        <taxon>Endopterygota</taxon>
        <taxon>Coleoptera</taxon>
        <taxon>Polyphaga</taxon>
        <taxon>Cucujiformia</taxon>
        <taxon>Chrysomeloidea</taxon>
        <taxon>Cerambycidae</taxon>
        <taxon>Cerambycinae</taxon>
        <taxon>Callichromatini</taxon>
        <taxon>Aromia</taxon>
    </lineage>
</organism>
<feature type="binding site" evidence="13">
    <location>
        <begin position="77"/>
        <end position="80"/>
    </location>
    <ligand>
        <name>NADP(+)</name>
        <dbReference type="ChEBI" id="CHEBI:58349"/>
    </ligand>
</feature>
<dbReference type="AlphaFoldDB" id="A0AAV8YI66"/>
<evidence type="ECO:0000256" key="2">
    <source>
        <dbReference type="ARBA" id="ARBA00005205"/>
    </source>
</evidence>
<evidence type="ECO:0000256" key="3">
    <source>
        <dbReference type="ARBA" id="ARBA00005525"/>
    </source>
</evidence>
<keyword evidence="7" id="KW-0028">Amino-acid biosynthesis</keyword>
<proteinExistence type="inferred from homology"/>
<keyword evidence="8" id="KW-0641">Proline biosynthesis</keyword>
<keyword evidence="9 13" id="KW-0521">NADP</keyword>
<dbReference type="InterPro" id="IPR008927">
    <property type="entry name" value="6-PGluconate_DH-like_C_sf"/>
</dbReference>
<dbReference type="Proteomes" id="UP001162162">
    <property type="component" value="Unassembled WGS sequence"/>
</dbReference>
<feature type="binding site" evidence="13">
    <location>
        <begin position="16"/>
        <end position="21"/>
    </location>
    <ligand>
        <name>NADP(+)</name>
        <dbReference type="ChEBI" id="CHEBI:58349"/>
    </ligand>
</feature>
<dbReference type="Gene3D" id="1.10.3730.10">
    <property type="entry name" value="ProC C-terminal domain-like"/>
    <property type="match status" value="1"/>
</dbReference>
<dbReference type="FunFam" id="1.10.3730.10:FF:000001">
    <property type="entry name" value="Pyrroline-5-carboxylate reductase"/>
    <property type="match status" value="1"/>
</dbReference>
<dbReference type="PIRSF" id="PIRSF000193">
    <property type="entry name" value="Pyrrol-5-carb_rd"/>
    <property type="match status" value="1"/>
</dbReference>
<evidence type="ECO:0000259" key="15">
    <source>
        <dbReference type="Pfam" id="PF14748"/>
    </source>
</evidence>
<dbReference type="EMBL" id="JAPWTK010000083">
    <property type="protein sequence ID" value="KAJ8951514.1"/>
    <property type="molecule type" value="Genomic_DNA"/>
</dbReference>
<keyword evidence="10" id="KW-0560">Oxidoreductase</keyword>
<gene>
    <name evidence="16" type="ORF">NQ318_000210</name>
</gene>
<name>A0AAV8YI66_9CUCU</name>
<dbReference type="PANTHER" id="PTHR11645">
    <property type="entry name" value="PYRROLINE-5-CARBOXYLATE REDUCTASE"/>
    <property type="match status" value="1"/>
</dbReference>
<comment type="catalytic activity">
    <reaction evidence="12">
        <text>L-proline + NADP(+) = (S)-1-pyrroline-5-carboxylate + NADPH + 2 H(+)</text>
        <dbReference type="Rhea" id="RHEA:14109"/>
        <dbReference type="ChEBI" id="CHEBI:15378"/>
        <dbReference type="ChEBI" id="CHEBI:17388"/>
        <dbReference type="ChEBI" id="CHEBI:57783"/>
        <dbReference type="ChEBI" id="CHEBI:58349"/>
        <dbReference type="ChEBI" id="CHEBI:60039"/>
        <dbReference type="EC" id="1.5.1.2"/>
    </reaction>
</comment>
<dbReference type="EC" id="1.5.1.2" evidence="4"/>
<comment type="catalytic activity">
    <reaction evidence="11">
        <text>L-proline + NAD(+) = (S)-1-pyrroline-5-carboxylate + NADH + 2 H(+)</text>
        <dbReference type="Rhea" id="RHEA:14105"/>
        <dbReference type="ChEBI" id="CHEBI:15378"/>
        <dbReference type="ChEBI" id="CHEBI:17388"/>
        <dbReference type="ChEBI" id="CHEBI:57540"/>
        <dbReference type="ChEBI" id="CHEBI:57945"/>
        <dbReference type="ChEBI" id="CHEBI:60039"/>
        <dbReference type="EC" id="1.5.1.2"/>
    </reaction>
</comment>
<comment type="pathway">
    <text evidence="2">Amino-acid biosynthesis; L-proline biosynthesis; L-proline from L-glutamate 5-semialdehyde: step 1/1.</text>
</comment>
<evidence type="ECO:0000256" key="7">
    <source>
        <dbReference type="ARBA" id="ARBA00022605"/>
    </source>
</evidence>
<dbReference type="Pfam" id="PF14748">
    <property type="entry name" value="P5CR_dimer"/>
    <property type="match status" value="1"/>
</dbReference>